<feature type="transmembrane region" description="Helical" evidence="1">
    <location>
        <begin position="12"/>
        <end position="38"/>
    </location>
</feature>
<evidence type="ECO:0000313" key="3">
    <source>
        <dbReference type="Proteomes" id="UP000327179"/>
    </source>
</evidence>
<dbReference type="KEGG" id="plal:FXN65_02200"/>
<dbReference type="RefSeq" id="WP_151131457.1">
    <property type="nucleotide sequence ID" value="NZ_CP043311.1"/>
</dbReference>
<dbReference type="Proteomes" id="UP000327179">
    <property type="component" value="Chromosome"/>
</dbReference>
<proteinExistence type="predicted"/>
<keyword evidence="1" id="KW-0812">Transmembrane</keyword>
<organism evidence="2 3">
    <name type="scientific">Metapseudomonas lalkuanensis</name>
    <dbReference type="NCBI Taxonomy" id="2604832"/>
    <lineage>
        <taxon>Bacteria</taxon>
        <taxon>Pseudomonadati</taxon>
        <taxon>Pseudomonadota</taxon>
        <taxon>Gammaproteobacteria</taxon>
        <taxon>Pseudomonadales</taxon>
        <taxon>Pseudomonadaceae</taxon>
        <taxon>Metapseudomonas</taxon>
    </lineage>
</organism>
<dbReference type="AlphaFoldDB" id="A0A5J6QJB8"/>
<feature type="transmembrane region" description="Helical" evidence="1">
    <location>
        <begin position="75"/>
        <end position="98"/>
    </location>
</feature>
<dbReference type="EMBL" id="CP043311">
    <property type="protein sequence ID" value="QEY60916.1"/>
    <property type="molecule type" value="Genomic_DNA"/>
</dbReference>
<keyword evidence="1" id="KW-0472">Membrane</keyword>
<sequence>MRVLMRFGGCFLLGLVISALVLGTMMFAGAFGFIDLWLFTGKPLAGLALWLLPAGFWQGLTGVVDAAHNPAVRSFLELCAALGQGALVLAAGFFRLWYRHAGGVE</sequence>
<gene>
    <name evidence="2" type="ORF">FXN65_02200</name>
</gene>
<evidence type="ECO:0000313" key="2">
    <source>
        <dbReference type="EMBL" id="QEY60916.1"/>
    </source>
</evidence>
<evidence type="ECO:0000256" key="1">
    <source>
        <dbReference type="SAM" id="Phobius"/>
    </source>
</evidence>
<name>A0A5J6QJB8_9GAMM</name>
<protein>
    <submittedName>
        <fullName evidence="2">Uncharacterized protein</fullName>
    </submittedName>
</protein>
<reference evidence="2 3" key="1">
    <citation type="submission" date="2019-08" db="EMBL/GenBank/DDBJ databases">
        <title>Whole-genome Sequencing of e-waste polymer degrading bacterium Pseudomonas sp. strain PE08.</title>
        <authorList>
            <person name="Kirdat K."/>
            <person name="Debbarma P."/>
            <person name="Narawade N."/>
            <person name="Suyal D."/>
            <person name="Thorat V."/>
            <person name="Shouche Y."/>
            <person name="Goel R."/>
            <person name="Yadav A."/>
        </authorList>
    </citation>
    <scope>NUCLEOTIDE SEQUENCE [LARGE SCALE GENOMIC DNA]</scope>
    <source>
        <strain evidence="2 3">PE08</strain>
    </source>
</reference>
<keyword evidence="1" id="KW-1133">Transmembrane helix</keyword>
<accession>A0A5J6QJB8</accession>
<feature type="transmembrane region" description="Helical" evidence="1">
    <location>
        <begin position="44"/>
        <end position="63"/>
    </location>
</feature>
<keyword evidence="3" id="KW-1185">Reference proteome</keyword>